<dbReference type="GO" id="GO:0005216">
    <property type="term" value="F:monoatomic ion channel activity"/>
    <property type="evidence" value="ECO:0007669"/>
    <property type="project" value="InterPro"/>
</dbReference>
<feature type="non-terminal residue" evidence="7">
    <location>
        <position position="1"/>
    </location>
</feature>
<organism evidence="7 8">
    <name type="scientific">Thalassiosira oceanica</name>
    <name type="common">Marine diatom</name>
    <dbReference type="NCBI Taxonomy" id="159749"/>
    <lineage>
        <taxon>Eukaryota</taxon>
        <taxon>Sar</taxon>
        <taxon>Stramenopiles</taxon>
        <taxon>Ochrophyta</taxon>
        <taxon>Bacillariophyta</taxon>
        <taxon>Coscinodiscophyceae</taxon>
        <taxon>Thalassiosirophycidae</taxon>
        <taxon>Thalassiosirales</taxon>
        <taxon>Thalassiosiraceae</taxon>
        <taxon>Thalassiosira</taxon>
    </lineage>
</organism>
<keyword evidence="3 5" id="KW-1133">Transmembrane helix</keyword>
<evidence type="ECO:0000256" key="1">
    <source>
        <dbReference type="ARBA" id="ARBA00004141"/>
    </source>
</evidence>
<keyword evidence="2 5" id="KW-0812">Transmembrane</keyword>
<name>K0RIC0_THAOC</name>
<evidence type="ECO:0000313" key="8">
    <source>
        <dbReference type="Proteomes" id="UP000266841"/>
    </source>
</evidence>
<evidence type="ECO:0000256" key="2">
    <source>
        <dbReference type="ARBA" id="ARBA00022692"/>
    </source>
</evidence>
<accession>K0RIC0</accession>
<dbReference type="GO" id="GO:0016020">
    <property type="term" value="C:membrane"/>
    <property type="evidence" value="ECO:0007669"/>
    <property type="project" value="UniProtKB-SubCell"/>
</dbReference>
<dbReference type="Proteomes" id="UP000266841">
    <property type="component" value="Unassembled WGS sequence"/>
</dbReference>
<protein>
    <recommendedName>
        <fullName evidence="6">Ion transport domain-containing protein</fullName>
    </recommendedName>
</protein>
<dbReference type="AlphaFoldDB" id="K0RIC0"/>
<reference evidence="7 8" key="1">
    <citation type="journal article" date="2012" name="Genome Biol.">
        <title>Genome and low-iron response of an oceanic diatom adapted to chronic iron limitation.</title>
        <authorList>
            <person name="Lommer M."/>
            <person name="Specht M."/>
            <person name="Roy A.S."/>
            <person name="Kraemer L."/>
            <person name="Andreson R."/>
            <person name="Gutowska M.A."/>
            <person name="Wolf J."/>
            <person name="Bergner S.V."/>
            <person name="Schilhabel M.B."/>
            <person name="Klostermeier U.C."/>
            <person name="Beiko R.G."/>
            <person name="Rosenstiel P."/>
            <person name="Hippler M."/>
            <person name="Laroche J."/>
        </authorList>
    </citation>
    <scope>NUCLEOTIDE SEQUENCE [LARGE SCALE GENOMIC DNA]</scope>
    <source>
        <strain evidence="7 8">CCMP1005</strain>
    </source>
</reference>
<keyword evidence="4 5" id="KW-0472">Membrane</keyword>
<evidence type="ECO:0000256" key="3">
    <source>
        <dbReference type="ARBA" id="ARBA00022989"/>
    </source>
</evidence>
<evidence type="ECO:0000256" key="5">
    <source>
        <dbReference type="SAM" id="Phobius"/>
    </source>
</evidence>
<sequence length="289" mass="32734">WGTCQADVVGGSQRLEMLSKSVEDSGLQDGGGEWDTTDADSFLSSSFCTEKVVGVNCEPVNDRPFCNLWTSFLKIFTMLLGEAENQYFADYPVATIMFALFMFGCVVVLANVLIAIVTDSYSVIHNERAGKLWPCKQIPFKKCLLCFLKALVFWSNRLDFVAEMDVISSSLHISRRARRESTLLAANHEDESSLGELWRRFMYLSEEDVNNDHGVCSLEYLVYILLRVFSTAIIIPMWTIAGVLTFGLLWPPQIREKLMTSQISNRKEKFKAEVTRFNEVNTLKEGVLT</sequence>
<dbReference type="InterPro" id="IPR005821">
    <property type="entry name" value="Ion_trans_dom"/>
</dbReference>
<keyword evidence="8" id="KW-1185">Reference proteome</keyword>
<dbReference type="OrthoDB" id="39446at2759"/>
<evidence type="ECO:0000256" key="4">
    <source>
        <dbReference type="ARBA" id="ARBA00023136"/>
    </source>
</evidence>
<evidence type="ECO:0000259" key="6">
    <source>
        <dbReference type="Pfam" id="PF00520"/>
    </source>
</evidence>
<dbReference type="Gene3D" id="1.10.287.70">
    <property type="match status" value="1"/>
</dbReference>
<dbReference type="Pfam" id="PF00520">
    <property type="entry name" value="Ion_trans"/>
    <property type="match status" value="1"/>
</dbReference>
<feature type="transmembrane region" description="Helical" evidence="5">
    <location>
        <begin position="96"/>
        <end position="117"/>
    </location>
</feature>
<proteinExistence type="predicted"/>
<evidence type="ECO:0000313" key="7">
    <source>
        <dbReference type="EMBL" id="EJK52029.1"/>
    </source>
</evidence>
<comment type="subcellular location">
    <subcellularLocation>
        <location evidence="1">Membrane</location>
        <topology evidence="1">Multi-pass membrane protein</topology>
    </subcellularLocation>
</comment>
<feature type="domain" description="Ion transport" evidence="6">
    <location>
        <begin position="60"/>
        <end position="127"/>
    </location>
</feature>
<gene>
    <name evidence="7" type="ORF">THAOC_28743</name>
</gene>
<dbReference type="EMBL" id="AGNL01040570">
    <property type="protein sequence ID" value="EJK52029.1"/>
    <property type="molecule type" value="Genomic_DNA"/>
</dbReference>
<feature type="transmembrane region" description="Helical" evidence="5">
    <location>
        <begin position="220"/>
        <end position="250"/>
    </location>
</feature>
<comment type="caution">
    <text evidence="7">The sequence shown here is derived from an EMBL/GenBank/DDBJ whole genome shotgun (WGS) entry which is preliminary data.</text>
</comment>
<dbReference type="eggNOG" id="KOG0504">
    <property type="taxonomic scope" value="Eukaryota"/>
</dbReference>